<evidence type="ECO:0000313" key="7">
    <source>
        <dbReference type="EMBL" id="TGO85162.1"/>
    </source>
</evidence>
<evidence type="ECO:0000313" key="8">
    <source>
        <dbReference type="Proteomes" id="UP000297280"/>
    </source>
</evidence>
<sequence length="611" mass="68195">MGQSQSGTSDKHVTTQQLSHELARRFAKRCFTPIELFSFQDVFKSLADHQDGVAYLKEDTIARFLEIPDILGASPIIFQMVSYLGAFPFGQDAPAVLGFEQMIMVVVIMTERYQRVLKKGNRDRTKLLFRSLAVYDRRESRAGIEKEEDKVDTTSPLEEGESAVKKHAAGFAIDEAVNDDDEEEDDDLALAALESLDAIEVFRHGDPPIAQATIPSDNLKKLIMLLLLVAPLGIQESLAHHTERLARSQLESLRRTADNILAAFVNVEKFPGVKIHQFNTVIPISLPFVFNGFNALFEHFLFSKNIDFTKRKDSSEAPPPIPLDVEIDQPLLPQIGEILDLNVLSQLSFFLPGDSLFRRLRLLYSGGDAGFSMGSFETRVFNWRAPTILLVAGNRIEDSPTSGQERNFADTLSPKRYPNSGKSSRVVFGVYLSQPWRQTHKECFGDTDTLLFQLEPVHEVFHASVINRDYVAFSKPPSAHPCLSFGCPHPKTKQTAGLSTHVNLGAVSLYLDSSFEFGVFTHNYSSGGGAFHNSETRRIDFQDRFEIESLEVWGCGGDAEAQKQKEMWAWEEREAEARRKINLGTGDIEADRALLEMAGLIGGNRSGGSMN</sequence>
<dbReference type="OrthoDB" id="289228at2759"/>
<dbReference type="GO" id="GO:0005634">
    <property type="term" value="C:nucleus"/>
    <property type="evidence" value="ECO:0007669"/>
    <property type="project" value="TreeGrafter"/>
</dbReference>
<evidence type="ECO:0000259" key="6">
    <source>
        <dbReference type="PROSITE" id="PS51886"/>
    </source>
</evidence>
<comment type="caution">
    <text evidence="7">The sequence shown here is derived from an EMBL/GenBank/DDBJ whole genome shotgun (WGS) entry which is preliminary data.</text>
</comment>
<proteinExistence type="inferred from homology"/>
<dbReference type="Pfam" id="PF07534">
    <property type="entry name" value="TLD"/>
    <property type="match status" value="1"/>
</dbReference>
<name>A0A4Z1KLL5_9HELO</name>
<reference evidence="7 8" key="1">
    <citation type="submission" date="2017-12" db="EMBL/GenBank/DDBJ databases">
        <title>Comparative genomics of Botrytis spp.</title>
        <authorList>
            <person name="Valero-Jimenez C.A."/>
            <person name="Tapia P."/>
            <person name="Veloso J."/>
            <person name="Silva-Moreno E."/>
            <person name="Staats M."/>
            <person name="Valdes J.H."/>
            <person name="Van Kan J.A.L."/>
        </authorList>
    </citation>
    <scope>NUCLEOTIDE SEQUENCE [LARGE SCALE GENOMIC DNA]</scope>
    <source>
        <strain evidence="7 8">MUCL3349</strain>
    </source>
</reference>
<dbReference type="Proteomes" id="UP000297280">
    <property type="component" value="Unassembled WGS sequence"/>
</dbReference>
<dbReference type="GO" id="GO:0005737">
    <property type="term" value="C:cytoplasm"/>
    <property type="evidence" value="ECO:0007669"/>
    <property type="project" value="UniProtKB-SubCell"/>
</dbReference>
<evidence type="ECO:0000256" key="2">
    <source>
        <dbReference type="ARBA" id="ARBA00004496"/>
    </source>
</evidence>
<dbReference type="PANTHER" id="PTHR23354:SF130">
    <property type="entry name" value="RESTRICTION OF TELOMERE CAPPING PROTEIN 5"/>
    <property type="match status" value="1"/>
</dbReference>
<dbReference type="STRING" id="87229.A0A4Z1KLL5"/>
<comment type="similarity">
    <text evidence="3">Belongs to the RTC5 family.</text>
</comment>
<dbReference type="InterPro" id="IPR006571">
    <property type="entry name" value="TLDc_dom"/>
</dbReference>
<dbReference type="AlphaFoldDB" id="A0A4Z1KLL5"/>
<dbReference type="EMBL" id="PQXO01000424">
    <property type="protein sequence ID" value="TGO85162.1"/>
    <property type="molecule type" value="Genomic_DNA"/>
</dbReference>
<organism evidence="7 8">
    <name type="scientific">Botrytis porri</name>
    <dbReference type="NCBI Taxonomy" id="87229"/>
    <lineage>
        <taxon>Eukaryota</taxon>
        <taxon>Fungi</taxon>
        <taxon>Dikarya</taxon>
        <taxon>Ascomycota</taxon>
        <taxon>Pezizomycotina</taxon>
        <taxon>Leotiomycetes</taxon>
        <taxon>Helotiales</taxon>
        <taxon>Sclerotiniaceae</taxon>
        <taxon>Botrytis</taxon>
    </lineage>
</organism>
<evidence type="ECO:0000256" key="3">
    <source>
        <dbReference type="ARBA" id="ARBA00006731"/>
    </source>
</evidence>
<comment type="subcellular location">
    <subcellularLocation>
        <location evidence="2">Cytoplasm</location>
    </subcellularLocation>
</comment>
<dbReference type="PROSITE" id="PS51886">
    <property type="entry name" value="TLDC"/>
    <property type="match status" value="1"/>
</dbReference>
<evidence type="ECO:0000256" key="1">
    <source>
        <dbReference type="ARBA" id="ARBA00002738"/>
    </source>
</evidence>
<protein>
    <recommendedName>
        <fullName evidence="4">Restriction of telomere capping protein 5</fullName>
    </recommendedName>
</protein>
<keyword evidence="8" id="KW-1185">Reference proteome</keyword>
<evidence type="ECO:0000256" key="4">
    <source>
        <dbReference type="ARBA" id="ARBA00015163"/>
    </source>
</evidence>
<comment type="function">
    <text evidence="1">May be involved in a process influencing telomere capping.</text>
</comment>
<accession>A0A4Z1KLL5</accession>
<dbReference type="PANTHER" id="PTHR23354">
    <property type="entry name" value="NUCLEOLAR PROTEIN 7/ESTROGEN RECEPTOR COACTIVATOR-RELATED"/>
    <property type="match status" value="1"/>
</dbReference>
<evidence type="ECO:0000256" key="5">
    <source>
        <dbReference type="ARBA" id="ARBA00022490"/>
    </source>
</evidence>
<gene>
    <name evidence="7" type="ORF">BPOR_0425g00090</name>
</gene>
<dbReference type="SMART" id="SM00584">
    <property type="entry name" value="TLDc"/>
    <property type="match status" value="1"/>
</dbReference>
<keyword evidence="5" id="KW-0963">Cytoplasm</keyword>
<dbReference type="GO" id="GO:0006979">
    <property type="term" value="P:response to oxidative stress"/>
    <property type="evidence" value="ECO:0007669"/>
    <property type="project" value="TreeGrafter"/>
</dbReference>
<feature type="domain" description="TLDc" evidence="6">
    <location>
        <begin position="337"/>
        <end position="556"/>
    </location>
</feature>